<keyword evidence="2" id="KW-1185">Reference proteome</keyword>
<evidence type="ECO:0000313" key="1">
    <source>
        <dbReference type="EMBL" id="MBV7391502.1"/>
    </source>
</evidence>
<dbReference type="EMBL" id="JAHUZB010000004">
    <property type="protein sequence ID" value="MBV7391502.1"/>
    <property type="molecule type" value="Genomic_DNA"/>
</dbReference>
<gene>
    <name evidence="1" type="ORF">KUA55_12485</name>
</gene>
<name>A0ABS6TEX8_9ENTE</name>
<proteinExistence type="predicted"/>
<dbReference type="RefSeq" id="WP_218326705.1">
    <property type="nucleotide sequence ID" value="NZ_JAHUZB010000004.1"/>
</dbReference>
<accession>A0ABS6TEX8</accession>
<reference evidence="1 2" key="1">
    <citation type="submission" date="2021-06" db="EMBL/GenBank/DDBJ databases">
        <title>Enterococcus alishanensis sp. nov., a novel lactic acid bacterium isolated from fresh coffee beans.</title>
        <authorList>
            <person name="Chen Y.-S."/>
        </authorList>
    </citation>
    <scope>NUCLEOTIDE SEQUENCE [LARGE SCALE GENOMIC DNA]</scope>
    <source>
        <strain evidence="1 2">ALS3</strain>
    </source>
</reference>
<sequence length="100" mass="11195">MKNRTKISIGIGLLAITGAYATVNFSEKILGKIESEVTRYKTKKVVRDKFNNNEKLLNIVDDLSDSELNSLNQIAKDVKNSREKVKQIGKKIKDTTGNVL</sequence>
<organism evidence="1 2">
    <name type="scientific">Enterococcus alishanensis</name>
    <dbReference type="NCBI Taxonomy" id="1303817"/>
    <lineage>
        <taxon>Bacteria</taxon>
        <taxon>Bacillati</taxon>
        <taxon>Bacillota</taxon>
        <taxon>Bacilli</taxon>
        <taxon>Lactobacillales</taxon>
        <taxon>Enterococcaceae</taxon>
        <taxon>Enterococcus</taxon>
    </lineage>
</organism>
<protein>
    <recommendedName>
        <fullName evidence="3">YtxH domain-containing protein</fullName>
    </recommendedName>
</protein>
<dbReference type="Proteomes" id="UP000774130">
    <property type="component" value="Unassembled WGS sequence"/>
</dbReference>
<comment type="caution">
    <text evidence="1">The sequence shown here is derived from an EMBL/GenBank/DDBJ whole genome shotgun (WGS) entry which is preliminary data.</text>
</comment>
<evidence type="ECO:0008006" key="3">
    <source>
        <dbReference type="Google" id="ProtNLM"/>
    </source>
</evidence>
<evidence type="ECO:0000313" key="2">
    <source>
        <dbReference type="Proteomes" id="UP000774130"/>
    </source>
</evidence>